<gene>
    <name evidence="1" type="ORF">PEDI_43770</name>
</gene>
<dbReference type="Proteomes" id="UP001310022">
    <property type="component" value="Unassembled WGS sequence"/>
</dbReference>
<evidence type="ECO:0000313" key="1">
    <source>
        <dbReference type="EMBL" id="GJM63825.1"/>
    </source>
</evidence>
<reference evidence="1 2" key="1">
    <citation type="submission" date="2021-12" db="EMBL/GenBank/DDBJ databases">
        <title>Genome sequencing of bacteria with rrn-lacking chromosome and rrn-plasmid.</title>
        <authorList>
            <person name="Anda M."/>
            <person name="Iwasaki W."/>
        </authorList>
    </citation>
    <scope>NUCLEOTIDE SEQUENCE [LARGE SCALE GENOMIC DNA]</scope>
    <source>
        <strain evidence="1 2">NBRC 15940</strain>
    </source>
</reference>
<name>A0AAN4W3E9_9BACT</name>
<proteinExistence type="predicted"/>
<organism evidence="1 2">
    <name type="scientific">Persicobacter diffluens</name>
    <dbReference type="NCBI Taxonomy" id="981"/>
    <lineage>
        <taxon>Bacteria</taxon>
        <taxon>Pseudomonadati</taxon>
        <taxon>Bacteroidota</taxon>
        <taxon>Cytophagia</taxon>
        <taxon>Cytophagales</taxon>
        <taxon>Persicobacteraceae</taxon>
        <taxon>Persicobacter</taxon>
    </lineage>
</organism>
<protein>
    <submittedName>
        <fullName evidence="1">Uncharacterized protein</fullName>
    </submittedName>
</protein>
<keyword evidence="2" id="KW-1185">Reference proteome</keyword>
<dbReference type="EMBL" id="BQKE01000003">
    <property type="protein sequence ID" value="GJM63825.1"/>
    <property type="molecule type" value="Genomic_DNA"/>
</dbReference>
<dbReference type="AlphaFoldDB" id="A0AAN4W3E9"/>
<sequence length="79" mass="9129">MAVVRGFLGINKNWKKESSCKKYTAPYPGLCILQSSLSCKAGKVKEFYYFDFFLGSRAIEESTFILKWAIKNQRKYDGE</sequence>
<evidence type="ECO:0000313" key="2">
    <source>
        <dbReference type="Proteomes" id="UP001310022"/>
    </source>
</evidence>
<accession>A0AAN4W3E9</accession>
<comment type="caution">
    <text evidence="1">The sequence shown here is derived from an EMBL/GenBank/DDBJ whole genome shotgun (WGS) entry which is preliminary data.</text>
</comment>